<organism evidence="5 6">
    <name type="scientific">Merluccius polli</name>
    <name type="common">Benguela hake</name>
    <name type="synonym">Merluccius cadenati</name>
    <dbReference type="NCBI Taxonomy" id="89951"/>
    <lineage>
        <taxon>Eukaryota</taxon>
        <taxon>Metazoa</taxon>
        <taxon>Chordata</taxon>
        <taxon>Craniata</taxon>
        <taxon>Vertebrata</taxon>
        <taxon>Euteleostomi</taxon>
        <taxon>Actinopterygii</taxon>
        <taxon>Neopterygii</taxon>
        <taxon>Teleostei</taxon>
        <taxon>Neoteleostei</taxon>
        <taxon>Acanthomorphata</taxon>
        <taxon>Zeiogadaria</taxon>
        <taxon>Gadariae</taxon>
        <taxon>Gadiformes</taxon>
        <taxon>Gadoidei</taxon>
        <taxon>Merlucciidae</taxon>
        <taxon>Merluccius</taxon>
    </lineage>
</organism>
<keyword evidence="6" id="KW-1185">Reference proteome</keyword>
<accession>A0AA47M5F0</accession>
<keyword evidence="2" id="KW-0479">Metal-binding</keyword>
<comment type="caution">
    <text evidence="5">The sequence shown here is derived from an EMBL/GenBank/DDBJ whole genome shotgun (WGS) entry which is preliminary data.</text>
</comment>
<dbReference type="Pfam" id="PF13359">
    <property type="entry name" value="DDE_Tnp_4"/>
    <property type="match status" value="1"/>
</dbReference>
<sequence length="540" mass="56692">MGSLKLTRAAPLRASRRGLPPSSGAAAATTPSGGGGGRLGGGGGGGGESQGFRSRALVGSGGGKSAGMAGGRGGDSERGARLDVWLGGKPADERRRRRTDAILLDDDVDSNATRSTIKAPAMSQTLSNGTAALHPAPAVDGGGRPPGVEAGERVHSVSQELSLVVQAATGFGPALIPGRQTVVRRVSGPRRAEAVAQVDVRKRRVGASGFIRFPLDNQQLHSIKANFMACRYAGVVGAIDGTHILRHQKMRTCSSIETKVHSINTQIAFDATFNILDVVAKWPAGSNHDPHILMGSGLRQLFERHRVPVGCHLLGDSGCPCKTCGKQRGGCWTFSAVSQRRCCGDRLCRAESQESELLGSSPREQAREQKMRPPRGRKGRPSSASRQRAQQKQVSTACQCWPSYVIWPWSIPEDISSQRVAVLGVERLVAGAAVRPALPHDVALAAQRRLALEAAEVLHVPVSPLRLGLAAGLEPLGVVAPAEDLSLLVEVDEVHQQLAARRALETLRVPAAALAGAAREHRDVPAADLPAALGGGEERG</sequence>
<feature type="domain" description="DDE Tnp4" evidence="4">
    <location>
        <begin position="254"/>
        <end position="323"/>
    </location>
</feature>
<dbReference type="GO" id="GO:0046872">
    <property type="term" value="F:metal ion binding"/>
    <property type="evidence" value="ECO:0007669"/>
    <property type="project" value="UniProtKB-KW"/>
</dbReference>
<evidence type="ECO:0000259" key="4">
    <source>
        <dbReference type="Pfam" id="PF13359"/>
    </source>
</evidence>
<feature type="compositionally biased region" description="Gly residues" evidence="3">
    <location>
        <begin position="59"/>
        <end position="73"/>
    </location>
</feature>
<protein>
    <recommendedName>
        <fullName evidence="4">DDE Tnp4 domain-containing protein</fullName>
    </recommendedName>
</protein>
<comment type="cofactor">
    <cofactor evidence="1">
        <name>a divalent metal cation</name>
        <dbReference type="ChEBI" id="CHEBI:60240"/>
    </cofactor>
</comment>
<evidence type="ECO:0000256" key="2">
    <source>
        <dbReference type="ARBA" id="ARBA00022723"/>
    </source>
</evidence>
<dbReference type="EMBL" id="JAOPHQ010005771">
    <property type="protein sequence ID" value="KAK0133946.1"/>
    <property type="molecule type" value="Genomic_DNA"/>
</dbReference>
<evidence type="ECO:0000313" key="6">
    <source>
        <dbReference type="Proteomes" id="UP001174136"/>
    </source>
</evidence>
<evidence type="ECO:0000256" key="3">
    <source>
        <dbReference type="SAM" id="MobiDB-lite"/>
    </source>
</evidence>
<dbReference type="Proteomes" id="UP001174136">
    <property type="component" value="Unassembled WGS sequence"/>
</dbReference>
<reference evidence="5" key="1">
    <citation type="journal article" date="2023" name="Front. Mar. Sci.">
        <title>A new Merluccius polli reference genome to investigate the effects of global change in West African waters.</title>
        <authorList>
            <person name="Mateo J.L."/>
            <person name="Blanco-Fernandez C."/>
            <person name="Garcia-Vazquez E."/>
            <person name="Machado-Schiaffino G."/>
        </authorList>
    </citation>
    <scope>NUCLEOTIDE SEQUENCE</scope>
    <source>
        <strain evidence="5">C29</strain>
        <tissue evidence="5">Fin</tissue>
    </source>
</reference>
<dbReference type="AlphaFoldDB" id="A0AA47M5F0"/>
<evidence type="ECO:0000313" key="5">
    <source>
        <dbReference type="EMBL" id="KAK0133946.1"/>
    </source>
</evidence>
<proteinExistence type="predicted"/>
<gene>
    <name evidence="5" type="ORF">N1851_030494</name>
</gene>
<dbReference type="InterPro" id="IPR027806">
    <property type="entry name" value="HARBI1_dom"/>
</dbReference>
<feature type="compositionally biased region" description="Low complexity" evidence="3">
    <location>
        <begin position="17"/>
        <end position="31"/>
    </location>
</feature>
<feature type="compositionally biased region" description="Gly residues" evidence="3">
    <location>
        <begin position="32"/>
        <end position="49"/>
    </location>
</feature>
<name>A0AA47M5F0_MERPO</name>
<feature type="region of interest" description="Disordered" evidence="3">
    <location>
        <begin position="1"/>
        <end position="83"/>
    </location>
</feature>
<evidence type="ECO:0000256" key="1">
    <source>
        <dbReference type="ARBA" id="ARBA00001968"/>
    </source>
</evidence>
<feature type="region of interest" description="Disordered" evidence="3">
    <location>
        <begin position="358"/>
        <end position="389"/>
    </location>
</feature>